<accession>A0ABD2KS53</accession>
<organism evidence="2 3">
    <name type="scientific">Heterodera trifolii</name>
    <dbReference type="NCBI Taxonomy" id="157864"/>
    <lineage>
        <taxon>Eukaryota</taxon>
        <taxon>Metazoa</taxon>
        <taxon>Ecdysozoa</taxon>
        <taxon>Nematoda</taxon>
        <taxon>Chromadorea</taxon>
        <taxon>Rhabditida</taxon>
        <taxon>Tylenchina</taxon>
        <taxon>Tylenchomorpha</taxon>
        <taxon>Tylenchoidea</taxon>
        <taxon>Heteroderidae</taxon>
        <taxon>Heteroderinae</taxon>
        <taxon>Heterodera</taxon>
    </lineage>
</organism>
<feature type="compositionally biased region" description="Basic and acidic residues" evidence="1">
    <location>
        <begin position="13"/>
        <end position="22"/>
    </location>
</feature>
<feature type="region of interest" description="Disordered" evidence="1">
    <location>
        <begin position="1"/>
        <end position="60"/>
    </location>
</feature>
<dbReference type="PANTHER" id="PTHR23148:SF0">
    <property type="entry name" value="SERINE_ARGININE REPETITIVE MATRIX PROTEIN 1"/>
    <property type="match status" value="1"/>
</dbReference>
<gene>
    <name evidence="2" type="ORF">niasHT_029003</name>
</gene>
<dbReference type="PANTHER" id="PTHR23148">
    <property type="entry name" value="SERINE/ARGININE REGULATED NUCLEAR MATRIX PROTEIN"/>
    <property type="match status" value="1"/>
</dbReference>
<protein>
    <submittedName>
        <fullName evidence="2">Uncharacterized protein</fullName>
    </submittedName>
</protein>
<feature type="region of interest" description="Disordered" evidence="1">
    <location>
        <begin position="302"/>
        <end position="450"/>
    </location>
</feature>
<sequence>MAPRKQNDQLLDEIQKMNHVEEAQNNQRKHKMDSDDDVKLVDSQSSHAEERPALKKRGRKSRWEKLLEDVNNAKKSNPAEVEVAEVEEHKAANVFDYPTIIWKLARPKYGVFTFMCNDCRNENFKRGDKRFLLNTGSGQEKLEFTQTFCHDCAKLNFDCTGLIMKHQKKDDGPQKNGGRNSYFKTENNTPGFVGNKTNKFKVHLPKKLVFDGPGWMVGMSGIIYPNSWATVGTLEKQYVVVHLRGGRKFRFRVPRGSFLSPQQLERGMHHGMISEMERHLTRKRSIQYPDEGEILDMEIVEEEETEEAPINPLKNRTKLAQLSLKHERDKKEREEEDKRRQQREEQLRKQREEQQRKQREEQQRKQREEQQRKQREEQQRKQQGEQQQKQREKEQEKARKSEADRLAKEKKTEKERLAKEEEERLAKKKAEDERLAREKKEKEDERLAKKAEEDRLARLKQRELELLKELKPWRGGYMRLVHGKDPTPDVHYLHEKDDYHFVNAVHKYIVRHPELPWDSPEFNPSANIQQNIAEFREIFESEVFDENYALKTREEKNELIELVKGFRFYFADELGRFTLRIFSDKISHITLTDQLAYVLGYEQQQEILCLSICNKEHTINIKEISLHLMCHHHQKHVNRKR</sequence>
<dbReference type="EMBL" id="JBICBT010000678">
    <property type="protein sequence ID" value="KAL3105718.1"/>
    <property type="molecule type" value="Genomic_DNA"/>
</dbReference>
<proteinExistence type="predicted"/>
<reference evidence="2 3" key="1">
    <citation type="submission" date="2024-10" db="EMBL/GenBank/DDBJ databases">
        <authorList>
            <person name="Kim D."/>
        </authorList>
    </citation>
    <scope>NUCLEOTIDE SEQUENCE [LARGE SCALE GENOMIC DNA]</scope>
    <source>
        <strain evidence="2">BH-2024</strain>
    </source>
</reference>
<feature type="compositionally biased region" description="Basic and acidic residues" evidence="1">
    <location>
        <begin position="324"/>
        <end position="450"/>
    </location>
</feature>
<evidence type="ECO:0000256" key="1">
    <source>
        <dbReference type="SAM" id="MobiDB-lite"/>
    </source>
</evidence>
<keyword evidence="3" id="KW-1185">Reference proteome</keyword>
<feature type="region of interest" description="Disordered" evidence="1">
    <location>
        <begin position="168"/>
        <end position="188"/>
    </location>
</feature>
<evidence type="ECO:0000313" key="3">
    <source>
        <dbReference type="Proteomes" id="UP001620626"/>
    </source>
</evidence>
<comment type="caution">
    <text evidence="2">The sequence shown here is derived from an EMBL/GenBank/DDBJ whole genome shotgun (WGS) entry which is preliminary data.</text>
</comment>
<evidence type="ECO:0000313" key="2">
    <source>
        <dbReference type="EMBL" id="KAL3105718.1"/>
    </source>
</evidence>
<name>A0ABD2KS53_9BILA</name>
<dbReference type="Proteomes" id="UP001620626">
    <property type="component" value="Unassembled WGS sequence"/>
</dbReference>
<dbReference type="InterPro" id="IPR052225">
    <property type="entry name" value="Ser/Arg_repetitive_matrix"/>
</dbReference>
<feature type="compositionally biased region" description="Polar residues" evidence="1">
    <location>
        <begin position="177"/>
        <end position="188"/>
    </location>
</feature>
<dbReference type="AlphaFoldDB" id="A0ABD2KS53"/>